<keyword evidence="13" id="KW-1185">Reference proteome</keyword>
<evidence type="ECO:0000256" key="2">
    <source>
        <dbReference type="ARBA" id="ARBA00022598"/>
    </source>
</evidence>
<dbReference type="SUPFAM" id="SSF56091">
    <property type="entry name" value="DNA ligase/mRNA capping enzyme, catalytic domain"/>
    <property type="match status" value="1"/>
</dbReference>
<evidence type="ECO:0000256" key="7">
    <source>
        <dbReference type="ARBA" id="ARBA00023172"/>
    </source>
</evidence>
<dbReference type="STRING" id="56804.BAE46_07555"/>
<dbReference type="GO" id="GO:0046872">
    <property type="term" value="F:metal ion binding"/>
    <property type="evidence" value="ECO:0007669"/>
    <property type="project" value="UniProtKB-KW"/>
</dbReference>
<dbReference type="InterPro" id="IPR026333">
    <property type="entry name" value="ATP_dep_DNA_lig_pp_1105_fam"/>
</dbReference>
<protein>
    <recommendedName>
        <fullName evidence="1">DNA ligase (ATP)</fullName>
        <ecNumber evidence="1">6.5.1.1</ecNumber>
    </recommendedName>
</protein>
<keyword evidence="3" id="KW-0132">Cell division</keyword>
<dbReference type="InterPro" id="IPR012340">
    <property type="entry name" value="NA-bd_OB-fold"/>
</dbReference>
<dbReference type="InterPro" id="IPR050191">
    <property type="entry name" value="ATP-dep_DNA_ligase"/>
</dbReference>
<dbReference type="InterPro" id="IPR016059">
    <property type="entry name" value="DNA_ligase_ATP-dep_CS"/>
</dbReference>
<reference evidence="12 13" key="2">
    <citation type="journal article" date="2017" name="Antonie Van Leeuwenhoek">
        <title>Rhizobium rhizosphaerae sp. nov., a novel species isolated from rice rhizosphere.</title>
        <authorList>
            <person name="Zhao J.J."/>
            <person name="Zhang J."/>
            <person name="Zhang R.J."/>
            <person name="Zhang C.W."/>
            <person name="Yin H.Q."/>
            <person name="Zhang X.X."/>
        </authorList>
    </citation>
    <scope>NUCLEOTIDE SEQUENCE [LARGE SCALE GENOMIC DNA]</scope>
    <source>
        <strain evidence="12 13">ACAM 611</strain>
    </source>
</reference>
<feature type="domain" description="ATP-dependent DNA ligase family profile" evidence="11">
    <location>
        <begin position="328"/>
        <end position="470"/>
    </location>
</feature>
<dbReference type="GO" id="GO:0005524">
    <property type="term" value="F:ATP binding"/>
    <property type="evidence" value="ECO:0007669"/>
    <property type="project" value="InterPro"/>
</dbReference>
<dbReference type="Pfam" id="PF04679">
    <property type="entry name" value="DNA_ligase_A_C"/>
    <property type="match status" value="1"/>
</dbReference>
<dbReference type="NCBIfam" id="TIGR04120">
    <property type="entry name" value="DNA_lig_bact"/>
    <property type="match status" value="1"/>
</dbReference>
<comment type="catalytic activity">
    <reaction evidence="10">
        <text>ATP + (deoxyribonucleotide)n-3'-hydroxyl + 5'-phospho-(deoxyribonucleotide)m = (deoxyribonucleotide)n+m + AMP + diphosphate.</text>
        <dbReference type="EC" id="6.5.1.1"/>
    </reaction>
</comment>
<keyword evidence="4" id="KW-0479">Metal-binding</keyword>
<dbReference type="PANTHER" id="PTHR45674">
    <property type="entry name" value="DNA LIGASE 1/3 FAMILY MEMBER"/>
    <property type="match status" value="1"/>
</dbReference>
<proteinExistence type="predicted"/>
<evidence type="ECO:0000256" key="4">
    <source>
        <dbReference type="ARBA" id="ARBA00022723"/>
    </source>
</evidence>
<evidence type="ECO:0000256" key="6">
    <source>
        <dbReference type="ARBA" id="ARBA00022842"/>
    </source>
</evidence>
<dbReference type="InterPro" id="IPR012309">
    <property type="entry name" value="DNA_ligase_ATP-dep_C"/>
</dbReference>
<organism evidence="12 13">
    <name type="scientific">Glaciecola punicea ACAM 611</name>
    <dbReference type="NCBI Taxonomy" id="1121923"/>
    <lineage>
        <taxon>Bacteria</taxon>
        <taxon>Pseudomonadati</taxon>
        <taxon>Pseudomonadota</taxon>
        <taxon>Gammaproteobacteria</taxon>
        <taxon>Alteromonadales</taxon>
        <taxon>Alteromonadaceae</taxon>
        <taxon>Glaciecola</taxon>
    </lineage>
</organism>
<dbReference type="SUPFAM" id="SSF50249">
    <property type="entry name" value="Nucleic acid-binding proteins"/>
    <property type="match status" value="1"/>
</dbReference>
<dbReference type="CDD" id="cd07972">
    <property type="entry name" value="OBF_DNA_ligase_Arch_LigB"/>
    <property type="match status" value="1"/>
</dbReference>
<dbReference type="Pfam" id="PF01068">
    <property type="entry name" value="DNA_ligase_A_M"/>
    <property type="match status" value="1"/>
</dbReference>
<name>H5TC23_9ALTE</name>
<sequence length="563" mass="63056">MKAFADLVNNLYFLNSNNAKSELLLEYLATAPSPDRGWAIGAIAGTLHFEFFKRKTVKDIIVERVDPALFALSYDYVGEMSETVAHLWSTTADAEAFAKQTALGVPSLDEVVTQFTHLPKPSIKPYLVSLLDIMTPTQRWALLKLGTRGLRIGVSARFMKKILAQHGAKHNPSITVEDVERVWHGVQPPYNDLLAWLEGKADMPDISNKLTFQPVMLAHPIDEAALARISHEEWQAEWKFDGIRAQLVSNHTGTALFSRTGDDISASFPDLVSSVEAAKLEGRFDGELVALYPSVSSAPTGDAPQNYAHIASFNQLQKRLNKKKPTKALMQSIPVGLIIYDALQIKHEDLREQALSIRSAKIAKLFTKDQKIAGEERGTCLNLFPSEKLLFSNPDDLTALKVRASALSNGYIEGIMIKRKDTAYVAGRPKGQWYKLKRDPKVIDAVIMYAQRGHGKRSSFYSDFTFGCWQDDVLLPIGKAYSGFTDEELKKLDTWVRRNTLARFGPVKEVKKELVFEVAFDAVAPSNRHKSKVALRFPRIHRIRWDKSAAEADQLSTLIDMIE</sequence>
<dbReference type="PANTHER" id="PTHR45674:SF13">
    <property type="entry name" value="DNA LIGASE-RELATED"/>
    <property type="match status" value="1"/>
</dbReference>
<keyword evidence="5" id="KW-0227">DNA damage</keyword>
<dbReference type="Gene3D" id="3.30.470.30">
    <property type="entry name" value="DNA ligase/mRNA capping enzyme"/>
    <property type="match status" value="1"/>
</dbReference>
<dbReference type="GO" id="GO:0003910">
    <property type="term" value="F:DNA ligase (ATP) activity"/>
    <property type="evidence" value="ECO:0007669"/>
    <property type="project" value="UniProtKB-EC"/>
</dbReference>
<dbReference type="AlphaFoldDB" id="H5TC23"/>
<comment type="caution">
    <text evidence="12">The sequence shown here is derived from an EMBL/GenBank/DDBJ whole genome shotgun (WGS) entry which is preliminary data.</text>
</comment>
<gene>
    <name evidence="12" type="primary">lig</name>
    <name evidence="12" type="ORF">GPUN_1734</name>
</gene>
<dbReference type="Proteomes" id="UP000053586">
    <property type="component" value="Unassembled WGS sequence"/>
</dbReference>
<dbReference type="PROSITE" id="PS00697">
    <property type="entry name" value="DNA_LIGASE_A1"/>
    <property type="match status" value="1"/>
</dbReference>
<keyword evidence="6" id="KW-0460">Magnesium</keyword>
<keyword evidence="2 12" id="KW-0436">Ligase</keyword>
<evidence type="ECO:0000256" key="5">
    <source>
        <dbReference type="ARBA" id="ARBA00022763"/>
    </source>
</evidence>
<evidence type="ECO:0000256" key="8">
    <source>
        <dbReference type="ARBA" id="ARBA00023204"/>
    </source>
</evidence>
<evidence type="ECO:0000256" key="10">
    <source>
        <dbReference type="ARBA" id="ARBA00034003"/>
    </source>
</evidence>
<evidence type="ECO:0000256" key="9">
    <source>
        <dbReference type="ARBA" id="ARBA00023306"/>
    </source>
</evidence>
<evidence type="ECO:0000313" key="12">
    <source>
        <dbReference type="EMBL" id="GAB55850.1"/>
    </source>
</evidence>
<dbReference type="InterPro" id="IPR012310">
    <property type="entry name" value="DNA_ligase_ATP-dep_cent"/>
</dbReference>
<dbReference type="PROSITE" id="PS50160">
    <property type="entry name" value="DNA_LIGASE_A3"/>
    <property type="match status" value="1"/>
</dbReference>
<keyword evidence="9" id="KW-0131">Cell cycle</keyword>
<evidence type="ECO:0000259" key="11">
    <source>
        <dbReference type="PROSITE" id="PS50160"/>
    </source>
</evidence>
<dbReference type="OrthoDB" id="9767858at2"/>
<evidence type="ECO:0000256" key="1">
    <source>
        <dbReference type="ARBA" id="ARBA00012727"/>
    </source>
</evidence>
<dbReference type="GO" id="GO:0051301">
    <property type="term" value="P:cell division"/>
    <property type="evidence" value="ECO:0007669"/>
    <property type="project" value="UniProtKB-KW"/>
</dbReference>
<dbReference type="EC" id="6.5.1.1" evidence="1"/>
<dbReference type="GO" id="GO:0006281">
    <property type="term" value="P:DNA repair"/>
    <property type="evidence" value="ECO:0007669"/>
    <property type="project" value="UniProtKB-KW"/>
</dbReference>
<dbReference type="Gene3D" id="2.40.50.140">
    <property type="entry name" value="Nucleic acid-binding proteins"/>
    <property type="match status" value="1"/>
</dbReference>
<dbReference type="GO" id="GO:0006310">
    <property type="term" value="P:DNA recombination"/>
    <property type="evidence" value="ECO:0007669"/>
    <property type="project" value="UniProtKB-KW"/>
</dbReference>
<keyword evidence="8" id="KW-0234">DNA repair</keyword>
<accession>H5TC23</accession>
<evidence type="ECO:0000256" key="3">
    <source>
        <dbReference type="ARBA" id="ARBA00022618"/>
    </source>
</evidence>
<keyword evidence="7" id="KW-0233">DNA recombination</keyword>
<evidence type="ECO:0000313" key="13">
    <source>
        <dbReference type="Proteomes" id="UP000053586"/>
    </source>
</evidence>
<dbReference type="EMBL" id="BAET01000018">
    <property type="protein sequence ID" value="GAB55850.1"/>
    <property type="molecule type" value="Genomic_DNA"/>
</dbReference>
<dbReference type="NCBIfam" id="NF006701">
    <property type="entry name" value="PRK09247.1"/>
    <property type="match status" value="1"/>
</dbReference>
<reference evidence="12 13" key="1">
    <citation type="journal article" date="2012" name="J. Bacteriol.">
        <title>Genome sequence of proteorhodopsin-containing sea ice bacterium Glaciecola punicea ACAM 611T.</title>
        <authorList>
            <person name="Qin Q.-L."/>
            <person name="Xie B.-B."/>
            <person name="Shu Y.-L."/>
            <person name="Rong J.-C."/>
            <person name="Zhao D.-L."/>
            <person name="Zhang X.-Y."/>
            <person name="Chen X.-L."/>
            <person name="Zhou B.-C."/>
            <person name="Zhanga Y.-Z."/>
        </authorList>
    </citation>
    <scope>NUCLEOTIDE SEQUENCE [LARGE SCALE GENOMIC DNA]</scope>
    <source>
        <strain evidence="12 13">ACAM 611</strain>
    </source>
</reference>
<dbReference type="eggNOG" id="COG1793">
    <property type="taxonomic scope" value="Bacteria"/>
</dbReference>
<dbReference type="RefSeq" id="WP_006005376.1">
    <property type="nucleotide sequence ID" value="NZ_BAET01000018.1"/>
</dbReference>